<feature type="region of interest" description="Disordered" evidence="1">
    <location>
        <begin position="487"/>
        <end position="546"/>
    </location>
</feature>
<feature type="compositionally biased region" description="Basic and acidic residues" evidence="1">
    <location>
        <begin position="499"/>
        <end position="514"/>
    </location>
</feature>
<evidence type="ECO:0000256" key="1">
    <source>
        <dbReference type="SAM" id="MobiDB-lite"/>
    </source>
</evidence>
<organism evidence="2 3">
    <name type="scientific">Candidatus Dojkabacteria bacterium</name>
    <dbReference type="NCBI Taxonomy" id="2099670"/>
    <lineage>
        <taxon>Bacteria</taxon>
        <taxon>Candidatus Dojkabacteria</taxon>
    </lineage>
</organism>
<dbReference type="Proteomes" id="UP000321026">
    <property type="component" value="Unassembled WGS sequence"/>
</dbReference>
<feature type="compositionally biased region" description="Pro residues" evidence="1">
    <location>
        <begin position="226"/>
        <end position="241"/>
    </location>
</feature>
<comment type="caution">
    <text evidence="2">The sequence shown here is derived from an EMBL/GenBank/DDBJ whole genome shotgun (WGS) entry which is preliminary data.</text>
</comment>
<sequence length="546" mass="58998">MQKKAYPHNDHGVFVNSPHNIGHWMKSMQEVYARSPMVGWSNAFEAVTSGWDDMEKRDFKNWMSFYQEGGHQKYKTAQFKPISYVENGGSFVPVDHLKASLPVKTPDMSSFIATQDVNAAQEKDAQKALVERKIQSLIGRLNSAEKIATNPQVQLALKKCLQMSVDEWVSLLQKLKREIQLAPMRFTVASLVDDIVYKNANQAYAAGYKNAASMLIKLAQVTPAAPATPPAPAAPSTPAPSTPGGVTPMTPGDTPMGGQPLAPGANPAPNGDMVGTPDDKGAITEFLKNLNFTDVADIEDGDEEDSEGDEAEITVTAQAAPGAEDLPLAPNPAPSPDPKPRPAPAAPATPAATPDIEVTDTQTDPQTGLQELEVSEDEVSLPPGDPFDQALSSVEVKDIIVRLEGIASMFKNRQIARQLSIIDLMMDKIGIAPFFPTLAEAMRSALESNQYCQSRVEEILAKLRGTIATPMSQHLEGEVSGQNALQEDQVKSQLAQQEEAERVRKERRKMLQEKEEAEALTPQPSPGQELAGPAQVQTAPAIRPAG</sequence>
<gene>
    <name evidence="2" type="ORF">E6Q11_02940</name>
</gene>
<proteinExistence type="predicted"/>
<name>A0A5C7J7H7_9BACT</name>
<dbReference type="AlphaFoldDB" id="A0A5C7J7H7"/>
<protein>
    <submittedName>
        <fullName evidence="2">Uncharacterized protein</fullName>
    </submittedName>
</protein>
<evidence type="ECO:0000313" key="2">
    <source>
        <dbReference type="EMBL" id="TXG77353.1"/>
    </source>
</evidence>
<feature type="region of interest" description="Disordered" evidence="1">
    <location>
        <begin position="224"/>
        <end position="280"/>
    </location>
</feature>
<feature type="compositionally biased region" description="Low complexity" evidence="1">
    <location>
        <begin position="257"/>
        <end position="271"/>
    </location>
</feature>
<dbReference type="EMBL" id="SSDS01000048">
    <property type="protein sequence ID" value="TXG77353.1"/>
    <property type="molecule type" value="Genomic_DNA"/>
</dbReference>
<accession>A0A5C7J7H7</accession>
<feature type="compositionally biased region" description="Pro residues" evidence="1">
    <location>
        <begin position="329"/>
        <end position="347"/>
    </location>
</feature>
<evidence type="ECO:0000313" key="3">
    <source>
        <dbReference type="Proteomes" id="UP000321026"/>
    </source>
</evidence>
<reference evidence="2 3" key="1">
    <citation type="submission" date="2018-09" db="EMBL/GenBank/DDBJ databases">
        <title>Metagenome Assembled Genomes from an Advanced Water Purification Facility.</title>
        <authorList>
            <person name="Stamps B.W."/>
            <person name="Spear J.R."/>
        </authorList>
    </citation>
    <scope>NUCLEOTIDE SEQUENCE [LARGE SCALE GENOMIC DNA]</scope>
    <source>
        <strain evidence="2">Bin_63_2</strain>
    </source>
</reference>
<feature type="region of interest" description="Disordered" evidence="1">
    <location>
        <begin position="318"/>
        <end position="363"/>
    </location>
</feature>